<evidence type="ECO:0000259" key="1">
    <source>
        <dbReference type="PROSITE" id="PS50181"/>
    </source>
</evidence>
<dbReference type="GO" id="GO:0019005">
    <property type="term" value="C:SCF ubiquitin ligase complex"/>
    <property type="evidence" value="ECO:0007669"/>
    <property type="project" value="TreeGrafter"/>
</dbReference>
<dbReference type="EMBL" id="DS232608">
    <property type="protein sequence ID" value="EDS43990.1"/>
    <property type="molecule type" value="Genomic_DNA"/>
</dbReference>
<dbReference type="Proteomes" id="UP000002320">
    <property type="component" value="Unassembled WGS sequence"/>
</dbReference>
<protein>
    <submittedName>
        <fullName evidence="2">Predicted protein</fullName>
    </submittedName>
</protein>
<dbReference type="InParanoid" id="B0XB20"/>
<dbReference type="PROSITE" id="PS50181">
    <property type="entry name" value="FBOX"/>
    <property type="match status" value="1"/>
</dbReference>
<dbReference type="SUPFAM" id="SSF57903">
    <property type="entry name" value="FYVE/PHD zinc finger"/>
    <property type="match status" value="1"/>
</dbReference>
<dbReference type="AlphaFoldDB" id="B0XB20"/>
<evidence type="ECO:0000313" key="3">
    <source>
        <dbReference type="EnsemblMetazoa" id="CPIJ016521-PA"/>
    </source>
</evidence>
<reference evidence="3" key="2">
    <citation type="submission" date="2021-02" db="UniProtKB">
        <authorList>
            <consortium name="EnsemblMetazoa"/>
        </authorList>
    </citation>
    <scope>IDENTIFICATION</scope>
    <source>
        <strain evidence="3">JHB</strain>
    </source>
</reference>
<dbReference type="InterPro" id="IPR032675">
    <property type="entry name" value="LRR_dom_sf"/>
</dbReference>
<dbReference type="PANTHER" id="PTHR13318:SF190">
    <property type="entry name" value="PARTNER OF PAIRED, ISOFORM B"/>
    <property type="match status" value="1"/>
</dbReference>
<dbReference type="EnsemblMetazoa" id="CPIJ016521-RA">
    <property type="protein sequence ID" value="CPIJ016521-PA"/>
    <property type="gene ID" value="CPIJ016521"/>
</dbReference>
<dbReference type="PANTHER" id="PTHR13318">
    <property type="entry name" value="PARTNER OF PAIRED, ISOFORM B-RELATED"/>
    <property type="match status" value="1"/>
</dbReference>
<dbReference type="SUPFAM" id="SSF81383">
    <property type="entry name" value="F-box domain"/>
    <property type="match status" value="1"/>
</dbReference>
<evidence type="ECO:0000313" key="2">
    <source>
        <dbReference type="EMBL" id="EDS43990.1"/>
    </source>
</evidence>
<dbReference type="InterPro" id="IPR001810">
    <property type="entry name" value="F-box_dom"/>
</dbReference>
<dbReference type="VEuPathDB" id="VectorBase:CPIJ016521"/>
<sequence length="596" mass="67064">MDHLCGTCSLAIVPPAKPTAPCSGPCGRRFHPSCAGLNSLTADVLTSGADRGLLWYCAECRPGAVWPPVFKLLNGTELLAVRRVCRRWRDLVDDCAELLERIPVRFPERTWIDEEYRPRDLPPKARIVSMRHCIVNGIGGWWAGGFAERLYNLQLVGCQVRHPVLVEMLRHMPNLFLLHMYSEVDVRPEDDLGEVRVRLPGLKQMGVHHVPWEGLMALDAPLETLIQEGPMWKQNVFNGLLKAVQGTLKVLQWGLNAEVMEVISTLDRLRLKTAMPFNMCFSKEEESLILRLTRAQPSIEELKIRLSRLSTVVGPSSCSSIQKTKQKFSFQALCEVGRNLPKLTELSVSVNDDSKVSTPSFLEFMPGLKDLYLNYSTNSREVIFNGYKCTHLEKLDLQFNLFLSQSPPHQVHLKQFLNNCPVLRRLKLTVCALNSWSDVLTFALHPQSPLRHLTLNAVRALDRADLRPPGPSHLRCLRLSECDMTSEDLTRLFTACPQLTELRLAKMATVTGATLGSLSPWLERITLTECSHVTDQAVVLLATRCQRALKQLTLVDCELVTAATQAAVGSYRGLQVRIQRSPKMPAWVPRPVDYPC</sequence>
<dbReference type="InterPro" id="IPR036047">
    <property type="entry name" value="F-box-like_dom_sf"/>
</dbReference>
<organism>
    <name type="scientific">Culex quinquefasciatus</name>
    <name type="common">Southern house mosquito</name>
    <name type="synonym">Culex pungens</name>
    <dbReference type="NCBI Taxonomy" id="7176"/>
    <lineage>
        <taxon>Eukaryota</taxon>
        <taxon>Metazoa</taxon>
        <taxon>Ecdysozoa</taxon>
        <taxon>Arthropoda</taxon>
        <taxon>Hexapoda</taxon>
        <taxon>Insecta</taxon>
        <taxon>Pterygota</taxon>
        <taxon>Neoptera</taxon>
        <taxon>Endopterygota</taxon>
        <taxon>Diptera</taxon>
        <taxon>Nematocera</taxon>
        <taxon>Culicoidea</taxon>
        <taxon>Culicidae</taxon>
        <taxon>Culicinae</taxon>
        <taxon>Culicini</taxon>
        <taxon>Culex</taxon>
        <taxon>Culex</taxon>
    </lineage>
</organism>
<dbReference type="KEGG" id="cqu:CpipJ_CPIJ016521"/>
<proteinExistence type="predicted"/>
<dbReference type="Gene3D" id="3.80.10.10">
    <property type="entry name" value="Ribonuclease Inhibitor"/>
    <property type="match status" value="2"/>
</dbReference>
<dbReference type="Pfam" id="PF12937">
    <property type="entry name" value="F-box-like"/>
    <property type="match status" value="1"/>
</dbReference>
<dbReference type="HOGENOM" id="CLU_030454_0_0_1"/>
<keyword evidence="4" id="KW-1185">Reference proteome</keyword>
<accession>B0XB20</accession>
<feature type="domain" description="F-box" evidence="1">
    <location>
        <begin position="62"/>
        <end position="102"/>
    </location>
</feature>
<dbReference type="SMART" id="SM00256">
    <property type="entry name" value="FBOX"/>
    <property type="match status" value="1"/>
</dbReference>
<reference evidence="2" key="1">
    <citation type="submission" date="2007-03" db="EMBL/GenBank/DDBJ databases">
        <title>Annotation of Culex pipiens quinquefasciatus.</title>
        <authorList>
            <consortium name="The Broad Institute Genome Sequencing Platform"/>
            <person name="Atkinson P.W."/>
            <person name="Hemingway J."/>
            <person name="Christensen B.M."/>
            <person name="Higgs S."/>
            <person name="Kodira C."/>
            <person name="Hannick L."/>
            <person name="Megy K."/>
            <person name="O'Leary S."/>
            <person name="Pearson M."/>
            <person name="Haas B.J."/>
            <person name="Mauceli E."/>
            <person name="Wortman J.R."/>
            <person name="Lee N.H."/>
            <person name="Guigo R."/>
            <person name="Stanke M."/>
            <person name="Alvarado L."/>
            <person name="Amedeo P."/>
            <person name="Antoine C.H."/>
            <person name="Arensburger P."/>
            <person name="Bidwell S.L."/>
            <person name="Crawford M."/>
            <person name="Camaro F."/>
            <person name="Devon K."/>
            <person name="Engels R."/>
            <person name="Hammond M."/>
            <person name="Howarth C."/>
            <person name="Koehrsen M."/>
            <person name="Lawson D."/>
            <person name="Montgomery P."/>
            <person name="Nene V."/>
            <person name="Nusbaum C."/>
            <person name="Puiu D."/>
            <person name="Romero-Severson J."/>
            <person name="Severson D.W."/>
            <person name="Shumway M."/>
            <person name="Sisk P."/>
            <person name="Stolte C."/>
            <person name="Zeng Q."/>
            <person name="Eisenstadt E."/>
            <person name="Fraser-Liggett C."/>
            <person name="Strausberg R."/>
            <person name="Galagan J."/>
            <person name="Birren B."/>
            <person name="Collins F.H."/>
        </authorList>
    </citation>
    <scope>NUCLEOTIDE SEQUENCE [LARGE SCALE GENOMIC DNA]</scope>
    <source>
        <strain evidence="2">JHB</strain>
    </source>
</reference>
<name>B0XB20_CULQU</name>
<dbReference type="GO" id="GO:0031146">
    <property type="term" value="P:SCF-dependent proteasomal ubiquitin-dependent protein catabolic process"/>
    <property type="evidence" value="ECO:0007669"/>
    <property type="project" value="TreeGrafter"/>
</dbReference>
<dbReference type="VEuPathDB" id="VectorBase:CQUJHB005463"/>
<dbReference type="SUPFAM" id="SSF52047">
    <property type="entry name" value="RNI-like"/>
    <property type="match status" value="1"/>
</dbReference>
<evidence type="ECO:0000313" key="4">
    <source>
        <dbReference type="Proteomes" id="UP000002320"/>
    </source>
</evidence>
<gene>
    <name evidence="3" type="primary">6050196</name>
    <name evidence="2" type="ORF">CpipJ_CPIJ016521</name>
</gene>
<dbReference type="InterPro" id="IPR011011">
    <property type="entry name" value="Znf_FYVE_PHD"/>
</dbReference>
<dbReference type="OrthoDB" id="27842at2759"/>